<protein>
    <submittedName>
        <fullName evidence="1">Uncharacterized protein</fullName>
    </submittedName>
</protein>
<accession>A0A0J9EK84</accession>
<gene>
    <name evidence="1" type="ORF">BDDG_11725</name>
</gene>
<dbReference type="Proteomes" id="UP000007802">
    <property type="component" value="Unassembled WGS sequence"/>
</dbReference>
<reference evidence="1" key="1">
    <citation type="submission" date="2010-03" db="EMBL/GenBank/DDBJ databases">
        <title>Annotation of Blastomyces dermatitidis strain ATCC 18188.</title>
        <authorList>
            <consortium name="The Broad Institute Genome Sequencing Platform"/>
            <consortium name="Broad Institute Genome Sequencing Center for Infectious Disease."/>
            <person name="Cuomo C."/>
            <person name="Klein B."/>
            <person name="Sullivan T."/>
            <person name="Heitman J."/>
            <person name="Young S."/>
            <person name="Zeng Q."/>
            <person name="Gargeya S."/>
            <person name="Alvarado L."/>
            <person name="Berlin A.M."/>
            <person name="Chapman S.B."/>
            <person name="Chen Z."/>
            <person name="Freedman E."/>
            <person name="Gellesch M."/>
            <person name="Goldberg J."/>
            <person name="Griggs A."/>
            <person name="Gujja S."/>
            <person name="Heilman E."/>
            <person name="Heiman D."/>
            <person name="Howarth C."/>
            <person name="Mehta T."/>
            <person name="Neiman D."/>
            <person name="Pearson M."/>
            <person name="Roberts A."/>
            <person name="Saif S."/>
            <person name="Shea T."/>
            <person name="Shenoy N."/>
            <person name="Sisk P."/>
            <person name="Stolte C."/>
            <person name="Sykes S."/>
            <person name="White J."/>
            <person name="Yandava C."/>
            <person name="Haas B."/>
            <person name="Nusbaum C."/>
            <person name="Birren B."/>
        </authorList>
    </citation>
    <scope>NUCLEOTIDE SEQUENCE</scope>
    <source>
        <strain evidence="1">ATCC 18188</strain>
    </source>
</reference>
<sequence>MKNICVFINENADIILFYICKFTSVSEIILIEDNNITETTLFYSQASSVTFSFFSVKKM</sequence>
<name>A0A0J9EK84_AJEDA</name>
<evidence type="ECO:0000313" key="1">
    <source>
        <dbReference type="EMBL" id="KMW66798.1"/>
    </source>
</evidence>
<dbReference type="EMBL" id="GG749410">
    <property type="protein sequence ID" value="KMW66798.1"/>
    <property type="molecule type" value="Genomic_DNA"/>
</dbReference>
<feature type="non-terminal residue" evidence="1">
    <location>
        <position position="59"/>
    </location>
</feature>
<proteinExistence type="predicted"/>
<dbReference type="AlphaFoldDB" id="A0A0J9EK84"/>
<organism evidence="1">
    <name type="scientific">Ajellomyces dermatitidis (strain ATCC 18188 / CBS 674.68)</name>
    <name type="common">Blastomyces dermatitidis</name>
    <dbReference type="NCBI Taxonomy" id="653446"/>
    <lineage>
        <taxon>Eukaryota</taxon>
        <taxon>Fungi</taxon>
        <taxon>Dikarya</taxon>
        <taxon>Ascomycota</taxon>
        <taxon>Pezizomycotina</taxon>
        <taxon>Eurotiomycetes</taxon>
        <taxon>Eurotiomycetidae</taxon>
        <taxon>Onygenales</taxon>
        <taxon>Ajellomycetaceae</taxon>
        <taxon>Blastomyces</taxon>
    </lineage>
</organism>